<keyword evidence="3" id="KW-0460">Magnesium</keyword>
<dbReference type="RefSeq" id="WP_209140887.1">
    <property type="nucleotide sequence ID" value="NZ_JAGHKO010000005.1"/>
</dbReference>
<evidence type="ECO:0000313" key="4">
    <source>
        <dbReference type="EMBL" id="MBO9202834.1"/>
    </source>
</evidence>
<dbReference type="Pfam" id="PF02358">
    <property type="entry name" value="Trehalose_PPase"/>
    <property type="match status" value="1"/>
</dbReference>
<reference evidence="4 5" key="1">
    <citation type="submission" date="2021-03" db="EMBL/GenBank/DDBJ databases">
        <title>Assistant Professor.</title>
        <authorList>
            <person name="Huq M.A."/>
        </authorList>
    </citation>
    <scope>NUCLEOTIDE SEQUENCE [LARGE SCALE GENOMIC DNA]</scope>
    <source>
        <strain evidence="4 5">MAH-29</strain>
    </source>
</reference>
<dbReference type="Proteomes" id="UP000677244">
    <property type="component" value="Unassembled WGS sequence"/>
</dbReference>
<sequence length="259" mass="29956">MKFLDYYSKFDLIEQYRSANRRLILLDYDGTLISFFSNPSDAIPGDNLMEILCKLNTTKNDLCIISGRNRDWFDKWFVHLNINIIAEHGGCVKLKGQPWLKKETGPNRWKDAVKEVMNKYVRECRPTFIEEKEYAIVWHYRNAHVSQGNLLAAELYNELKEELNNENVDVFTGKKIVEVKVKGINKGAAIKQFLIANKYDFILAVGDDYTDEAMFEVLAPVNDSFTIKVGDDASFAQFNLYTPQMVVSLLEMFTHIAER</sequence>
<dbReference type="InterPro" id="IPR006379">
    <property type="entry name" value="HAD-SF_hydro_IIB"/>
</dbReference>
<dbReference type="InterPro" id="IPR023214">
    <property type="entry name" value="HAD_sf"/>
</dbReference>
<comment type="similarity">
    <text evidence="2">Belongs to the glycosyltransferase 20 family.</text>
</comment>
<dbReference type="InterPro" id="IPR001830">
    <property type="entry name" value="Glyco_trans_20"/>
</dbReference>
<dbReference type="GO" id="GO:0004805">
    <property type="term" value="F:trehalose-phosphatase activity"/>
    <property type="evidence" value="ECO:0007669"/>
    <property type="project" value="UniProtKB-EC"/>
</dbReference>
<dbReference type="SUPFAM" id="SSF56784">
    <property type="entry name" value="HAD-like"/>
    <property type="match status" value="1"/>
</dbReference>
<evidence type="ECO:0000256" key="1">
    <source>
        <dbReference type="ARBA" id="ARBA00006330"/>
    </source>
</evidence>
<protein>
    <recommendedName>
        <fullName evidence="3">Trehalose 6-phosphate phosphatase</fullName>
        <ecNumber evidence="3">3.1.3.12</ecNumber>
    </recommendedName>
</protein>
<dbReference type="Gene3D" id="3.40.50.1000">
    <property type="entry name" value="HAD superfamily/HAD-like"/>
    <property type="match status" value="1"/>
</dbReference>
<dbReference type="NCBIfam" id="TIGR01484">
    <property type="entry name" value="HAD-SF-IIB"/>
    <property type="match status" value="1"/>
</dbReference>
<name>A0ABS3YY33_9BACT</name>
<keyword evidence="5" id="KW-1185">Reference proteome</keyword>
<comment type="cofactor">
    <cofactor evidence="3">
        <name>Mg(2+)</name>
        <dbReference type="ChEBI" id="CHEBI:18420"/>
    </cofactor>
</comment>
<gene>
    <name evidence="4" type="primary">otsB</name>
    <name evidence="4" type="ORF">J7I42_21270</name>
</gene>
<dbReference type="NCBIfam" id="TIGR00685">
    <property type="entry name" value="T6PP"/>
    <property type="match status" value="1"/>
</dbReference>
<dbReference type="InterPro" id="IPR003337">
    <property type="entry name" value="Trehalose_PPase"/>
</dbReference>
<comment type="similarity">
    <text evidence="3">Belongs to the trehalose phosphatase family.</text>
</comment>
<dbReference type="CDD" id="cd01627">
    <property type="entry name" value="HAD_TPP"/>
    <property type="match status" value="1"/>
</dbReference>
<keyword evidence="3 4" id="KW-0378">Hydrolase</keyword>
<dbReference type="Gene3D" id="3.30.70.1020">
    <property type="entry name" value="Trehalose-6-phosphate phosphatase related protein, domain 2"/>
    <property type="match status" value="1"/>
</dbReference>
<dbReference type="PANTHER" id="PTHR10788:SF106">
    <property type="entry name" value="BCDNA.GH08860"/>
    <property type="match status" value="1"/>
</dbReference>
<evidence type="ECO:0000313" key="5">
    <source>
        <dbReference type="Proteomes" id="UP000677244"/>
    </source>
</evidence>
<proteinExistence type="inferred from homology"/>
<keyword evidence="3" id="KW-0479">Metal-binding</keyword>
<comment type="caution">
    <text evidence="4">The sequence shown here is derived from an EMBL/GenBank/DDBJ whole genome shotgun (WGS) entry which is preliminary data.</text>
</comment>
<dbReference type="EC" id="3.1.3.12" evidence="3"/>
<comment type="pathway">
    <text evidence="3">Glycan biosynthesis; trehalose biosynthesis.</text>
</comment>
<organism evidence="4 5">
    <name type="scientific">Niastella soli</name>
    <dbReference type="NCBI Taxonomy" id="2821487"/>
    <lineage>
        <taxon>Bacteria</taxon>
        <taxon>Pseudomonadati</taxon>
        <taxon>Bacteroidota</taxon>
        <taxon>Chitinophagia</taxon>
        <taxon>Chitinophagales</taxon>
        <taxon>Chitinophagaceae</taxon>
        <taxon>Niastella</taxon>
    </lineage>
</organism>
<comment type="function">
    <text evidence="3">Removes the phosphate from trehalose 6-phosphate to produce free trehalose.</text>
</comment>
<comment type="catalytic activity">
    <reaction evidence="3">
        <text>alpha,alpha-trehalose 6-phosphate + H2O = alpha,alpha-trehalose + phosphate</text>
        <dbReference type="Rhea" id="RHEA:23420"/>
        <dbReference type="ChEBI" id="CHEBI:15377"/>
        <dbReference type="ChEBI" id="CHEBI:16551"/>
        <dbReference type="ChEBI" id="CHEBI:43474"/>
        <dbReference type="ChEBI" id="CHEBI:58429"/>
        <dbReference type="EC" id="3.1.3.12"/>
    </reaction>
</comment>
<evidence type="ECO:0000256" key="2">
    <source>
        <dbReference type="ARBA" id="ARBA00008799"/>
    </source>
</evidence>
<evidence type="ECO:0000256" key="3">
    <source>
        <dbReference type="RuleBase" id="RU361117"/>
    </source>
</evidence>
<dbReference type="EMBL" id="JAGHKO010000005">
    <property type="protein sequence ID" value="MBO9202834.1"/>
    <property type="molecule type" value="Genomic_DNA"/>
</dbReference>
<comment type="similarity">
    <text evidence="1">In the C-terminal section; belongs to the trehalose phosphatase family.</text>
</comment>
<dbReference type="PANTHER" id="PTHR10788">
    <property type="entry name" value="TREHALOSE-6-PHOSPHATE SYNTHASE"/>
    <property type="match status" value="1"/>
</dbReference>
<accession>A0ABS3YY33</accession>
<dbReference type="InterPro" id="IPR036412">
    <property type="entry name" value="HAD-like_sf"/>
</dbReference>